<evidence type="ECO:0000256" key="3">
    <source>
        <dbReference type="ARBA" id="ARBA00022723"/>
    </source>
</evidence>
<evidence type="ECO:0000256" key="6">
    <source>
        <dbReference type="RuleBase" id="RU000414"/>
    </source>
</evidence>
<reference evidence="9 10" key="1">
    <citation type="submission" date="2018-06" db="EMBL/GenBank/DDBJ databases">
        <authorList>
            <consortium name="Pathogen Informatics"/>
            <person name="Doyle S."/>
        </authorList>
    </citation>
    <scope>NUCLEOTIDE SEQUENCE [LARGE SCALE GENOMIC DNA]</scope>
    <source>
        <strain evidence="9 10">NCTC13063</strain>
    </source>
</reference>
<dbReference type="InterPro" id="IPR036324">
    <property type="entry name" value="Mn/Fe_SOD_N_sf"/>
</dbReference>
<dbReference type="Pfam" id="PF00081">
    <property type="entry name" value="Sod_Fe_N"/>
    <property type="match status" value="1"/>
</dbReference>
<feature type="domain" description="Manganese/iron superoxide dismutase C-terminal" evidence="8">
    <location>
        <begin position="131"/>
        <end position="231"/>
    </location>
</feature>
<dbReference type="PANTHER" id="PTHR42769:SF3">
    <property type="entry name" value="SUPEROXIDE DISMUTASE [FE] 2, CHLOROPLASTIC"/>
    <property type="match status" value="1"/>
</dbReference>
<evidence type="ECO:0000256" key="1">
    <source>
        <dbReference type="ARBA" id="ARBA00008714"/>
    </source>
</evidence>
<dbReference type="Proteomes" id="UP000255283">
    <property type="component" value="Unassembled WGS sequence"/>
</dbReference>
<gene>
    <name evidence="9" type="primary">sodB</name>
    <name evidence="9" type="ORF">NCTC13063_01491</name>
</gene>
<dbReference type="Gene3D" id="1.10.287.990">
    <property type="entry name" value="Fe,Mn superoxide dismutase (SOD) domain"/>
    <property type="match status" value="1"/>
</dbReference>
<comment type="similarity">
    <text evidence="1 6">Belongs to the iron/manganese superoxide dismutase family.</text>
</comment>
<dbReference type="PROSITE" id="PS00088">
    <property type="entry name" value="SOD_MN"/>
    <property type="match status" value="1"/>
</dbReference>
<dbReference type="InterPro" id="IPR001189">
    <property type="entry name" value="Mn/Fe_SOD"/>
</dbReference>
<dbReference type="PIRSF" id="PIRSF000349">
    <property type="entry name" value="SODismutase"/>
    <property type="match status" value="1"/>
</dbReference>
<dbReference type="InterPro" id="IPR036314">
    <property type="entry name" value="SOD_C_sf"/>
</dbReference>
<dbReference type="EMBL" id="UGTJ01000001">
    <property type="protein sequence ID" value="SUB80208.1"/>
    <property type="molecule type" value="Genomic_DNA"/>
</dbReference>
<evidence type="ECO:0000313" key="9">
    <source>
        <dbReference type="EMBL" id="SUB80208.1"/>
    </source>
</evidence>
<dbReference type="Gene3D" id="3.55.40.20">
    <property type="entry name" value="Iron/manganese superoxide dismutase, C-terminal domain"/>
    <property type="match status" value="1"/>
</dbReference>
<dbReference type="Pfam" id="PF02777">
    <property type="entry name" value="Sod_Fe_C"/>
    <property type="match status" value="1"/>
</dbReference>
<proteinExistence type="inferred from homology"/>
<dbReference type="SUPFAM" id="SSF46609">
    <property type="entry name" value="Fe,Mn superoxide dismutase (SOD), N-terminal domain"/>
    <property type="match status" value="1"/>
</dbReference>
<comment type="function">
    <text evidence="6">Destroys radicals which are normally produced within the cells and which are toxic to biological systems.</text>
</comment>
<dbReference type="InterPro" id="IPR019831">
    <property type="entry name" value="Mn/Fe_SOD_N"/>
</dbReference>
<dbReference type="EC" id="1.15.1.1" evidence="2 6"/>
<evidence type="ECO:0000259" key="8">
    <source>
        <dbReference type="Pfam" id="PF02777"/>
    </source>
</evidence>
<evidence type="ECO:0000256" key="4">
    <source>
        <dbReference type="ARBA" id="ARBA00023002"/>
    </source>
</evidence>
<feature type="binding site" evidence="5">
    <location>
        <position position="199"/>
    </location>
    <ligand>
        <name>Mn(2+)</name>
        <dbReference type="ChEBI" id="CHEBI:29035"/>
    </ligand>
</feature>
<dbReference type="InterPro" id="IPR019832">
    <property type="entry name" value="Mn/Fe_SOD_C"/>
</dbReference>
<dbReference type="GO" id="GO:0046872">
    <property type="term" value="F:metal ion binding"/>
    <property type="evidence" value="ECO:0007669"/>
    <property type="project" value="UniProtKB-KW"/>
</dbReference>
<dbReference type="AlphaFoldDB" id="A0AAQ1UHK2"/>
<feature type="binding site" evidence="5">
    <location>
        <position position="203"/>
    </location>
    <ligand>
        <name>Mn(2+)</name>
        <dbReference type="ChEBI" id="CHEBI:29035"/>
    </ligand>
</feature>
<dbReference type="RefSeq" id="WP_115153727.1">
    <property type="nucleotide sequence ID" value="NZ_DBFWLE010000024.1"/>
</dbReference>
<organism evidence="9 10">
    <name type="scientific">Segatella buccae</name>
    <dbReference type="NCBI Taxonomy" id="28126"/>
    <lineage>
        <taxon>Bacteria</taxon>
        <taxon>Pseudomonadati</taxon>
        <taxon>Bacteroidota</taxon>
        <taxon>Bacteroidia</taxon>
        <taxon>Bacteroidales</taxon>
        <taxon>Prevotellaceae</taxon>
        <taxon>Segatella</taxon>
    </lineage>
</organism>
<feature type="binding site" evidence="5">
    <location>
        <position position="115"/>
    </location>
    <ligand>
        <name>Mn(2+)</name>
        <dbReference type="ChEBI" id="CHEBI:29035"/>
    </ligand>
</feature>
<dbReference type="SUPFAM" id="SSF54719">
    <property type="entry name" value="Fe,Mn superoxide dismutase (SOD), C-terminal domain"/>
    <property type="match status" value="1"/>
</dbReference>
<dbReference type="PANTHER" id="PTHR42769">
    <property type="entry name" value="SUPEROXIDE DISMUTASE"/>
    <property type="match status" value="1"/>
</dbReference>
<feature type="binding site" evidence="5">
    <location>
        <position position="67"/>
    </location>
    <ligand>
        <name>Mn(2+)</name>
        <dbReference type="ChEBI" id="CHEBI:29035"/>
    </ligand>
</feature>
<name>A0AAQ1UHK2_9BACT</name>
<keyword evidence="4 6" id="KW-0560">Oxidoreductase</keyword>
<dbReference type="PRINTS" id="PR01703">
    <property type="entry name" value="MNSODISMTASE"/>
</dbReference>
<feature type="domain" description="Manganese/iron superoxide dismutase N-terminal" evidence="7">
    <location>
        <begin position="44"/>
        <end position="121"/>
    </location>
</feature>
<sequence>MIAMEMPPMPYVEQALEPEVSFRLVRSERNQVINNKNDKKMKIQMPVLPYATNALEPVISEQTINFHYGKHLQNYVNTINGLVEGTEFEGKNLEELVKTVPEGPMYNNAGQSLNHTLYFLQFMAPVKDNAPKGKIADAINAAFGSFEEFKKQFGQAATSLFGSGWAWLSQDKDGKLVITKEANGGNPLRSGLNPLMGIDVWEHAYYLDYQNRRADHISAVWEIINWEVVEGRLK</sequence>
<protein>
    <recommendedName>
        <fullName evidence="2 6">Superoxide dismutase</fullName>
        <ecNumber evidence="2 6">1.15.1.1</ecNumber>
    </recommendedName>
</protein>
<accession>A0AAQ1UHK2</accession>
<evidence type="ECO:0000256" key="2">
    <source>
        <dbReference type="ARBA" id="ARBA00012682"/>
    </source>
</evidence>
<dbReference type="FunFam" id="3.55.40.20:FF:000001">
    <property type="entry name" value="Superoxide dismutase"/>
    <property type="match status" value="1"/>
</dbReference>
<evidence type="ECO:0000256" key="5">
    <source>
        <dbReference type="PIRSR" id="PIRSR000349-1"/>
    </source>
</evidence>
<comment type="catalytic activity">
    <reaction evidence="6">
        <text>2 superoxide + 2 H(+) = H2O2 + O2</text>
        <dbReference type="Rhea" id="RHEA:20696"/>
        <dbReference type="ChEBI" id="CHEBI:15378"/>
        <dbReference type="ChEBI" id="CHEBI:15379"/>
        <dbReference type="ChEBI" id="CHEBI:16240"/>
        <dbReference type="ChEBI" id="CHEBI:18421"/>
        <dbReference type="EC" id="1.15.1.1"/>
    </reaction>
</comment>
<evidence type="ECO:0000259" key="7">
    <source>
        <dbReference type="Pfam" id="PF00081"/>
    </source>
</evidence>
<keyword evidence="3 5" id="KW-0479">Metal-binding</keyword>
<evidence type="ECO:0000313" key="10">
    <source>
        <dbReference type="Proteomes" id="UP000255283"/>
    </source>
</evidence>
<comment type="caution">
    <text evidence="9">The sequence shown here is derived from an EMBL/GenBank/DDBJ whole genome shotgun (WGS) entry which is preliminary data.</text>
</comment>
<dbReference type="InterPro" id="IPR019833">
    <property type="entry name" value="Mn/Fe_SOD_BS"/>
</dbReference>
<dbReference type="GO" id="GO:0004784">
    <property type="term" value="F:superoxide dismutase activity"/>
    <property type="evidence" value="ECO:0007669"/>
    <property type="project" value="UniProtKB-EC"/>
</dbReference>